<dbReference type="EMBL" id="QOHO01000105">
    <property type="protein sequence ID" value="RFZ76114.1"/>
    <property type="molecule type" value="Genomic_DNA"/>
</dbReference>
<reference evidence="1 2" key="1">
    <citation type="submission" date="2018-07" db="EMBL/GenBank/DDBJ databases">
        <title>New species, Clostridium PI-S10-A1B.</title>
        <authorList>
            <person name="Krishna G."/>
            <person name="Summeta K."/>
            <person name="Shikha S."/>
            <person name="Prabhu P.B."/>
            <person name="Suresh K."/>
        </authorList>
    </citation>
    <scope>NUCLEOTIDE SEQUENCE [LARGE SCALE GENOMIC DNA]</scope>
    <source>
        <strain evidence="1 2">PI-S10-A1B</strain>
    </source>
</reference>
<dbReference type="AlphaFoldDB" id="A0A3E2N574"/>
<protein>
    <submittedName>
        <fullName evidence="1">Uncharacterized protein</fullName>
    </submittedName>
</protein>
<evidence type="ECO:0000313" key="1">
    <source>
        <dbReference type="EMBL" id="RFZ76114.1"/>
    </source>
</evidence>
<evidence type="ECO:0000313" key="2">
    <source>
        <dbReference type="Proteomes" id="UP000260680"/>
    </source>
</evidence>
<organism evidence="1 2">
    <name type="scientific">Lacrimispora amygdalina</name>
    <dbReference type="NCBI Taxonomy" id="253257"/>
    <lineage>
        <taxon>Bacteria</taxon>
        <taxon>Bacillati</taxon>
        <taxon>Bacillota</taxon>
        <taxon>Clostridia</taxon>
        <taxon>Lachnospirales</taxon>
        <taxon>Lachnospiraceae</taxon>
        <taxon>Lacrimispora</taxon>
    </lineage>
</organism>
<dbReference type="Proteomes" id="UP000260680">
    <property type="component" value="Unassembled WGS sequence"/>
</dbReference>
<gene>
    <name evidence="1" type="ORF">DS742_25405</name>
</gene>
<comment type="caution">
    <text evidence="1">The sequence shown here is derived from an EMBL/GenBank/DDBJ whole genome shotgun (WGS) entry which is preliminary data.</text>
</comment>
<sequence>MIMEDKIMRKEYARNKIIALYGNAKEIAEAEAVLDTLDGLEGEFVGHWLPNEGELRLKLQDAIDLHKMKASILVDGNTVYPYVEIIKQYERLKKSGKLEKMSNTFYQFLHLNFDIAHYDKYGYIAYYNNNFATLQRKILDRATTPAWHTDVRRILDHIQEKTIRKAA</sequence>
<name>A0A3E2N574_9FIRM</name>
<accession>A0A3E2N574</accession>
<proteinExistence type="predicted"/>